<accession>A0A133XJA5</accession>
<evidence type="ECO:0000256" key="2">
    <source>
        <dbReference type="ARBA" id="ARBA00022519"/>
    </source>
</evidence>
<dbReference type="InterPro" id="IPR026265">
    <property type="entry name" value="LptC"/>
</dbReference>
<evidence type="ECO:0000256" key="4">
    <source>
        <dbReference type="ARBA" id="ARBA00022989"/>
    </source>
</evidence>
<keyword evidence="7" id="KW-1185">Reference proteome</keyword>
<dbReference type="NCBIfam" id="TIGR04409">
    <property type="entry name" value="LptC_YrbK"/>
    <property type="match status" value="1"/>
</dbReference>
<dbReference type="GO" id="GO:0030288">
    <property type="term" value="C:outer membrane-bounded periplasmic space"/>
    <property type="evidence" value="ECO:0007669"/>
    <property type="project" value="TreeGrafter"/>
</dbReference>
<keyword evidence="1" id="KW-1003">Cell membrane</keyword>
<dbReference type="PANTHER" id="PTHR37481:SF1">
    <property type="entry name" value="LIPOPOLYSACCHARIDE EXPORT SYSTEM PROTEIN LPTC"/>
    <property type="match status" value="1"/>
</dbReference>
<evidence type="ECO:0000313" key="6">
    <source>
        <dbReference type="EMBL" id="KXB31015.1"/>
    </source>
</evidence>
<dbReference type="AlphaFoldDB" id="A0A133XJA5"/>
<dbReference type="Gene3D" id="2.60.450.10">
    <property type="entry name" value="Lipopolysaccharide (LPS) transport protein A like domain"/>
    <property type="match status" value="1"/>
</dbReference>
<dbReference type="STRING" id="281362.AT959_09940"/>
<keyword evidence="2" id="KW-0997">Cell inner membrane</keyword>
<reference evidence="6 7" key="1">
    <citation type="submission" date="2015-12" db="EMBL/GenBank/DDBJ databases">
        <title>Nitrous oxide reduction kinetics distinguish bacteria harboring typical versus atypical NosZ.</title>
        <authorList>
            <person name="Yoon S."/>
            <person name="Nissen S."/>
            <person name="Park D."/>
            <person name="Sanford R.A."/>
            <person name="Loeffler F.E."/>
        </authorList>
    </citation>
    <scope>NUCLEOTIDE SEQUENCE [LARGE SCALE GENOMIC DNA]</scope>
    <source>
        <strain evidence="6 7">ATCC BAA-841</strain>
    </source>
</reference>
<dbReference type="PANTHER" id="PTHR37481">
    <property type="entry name" value="LIPOPOLYSACCHARIDE EXPORT SYSTEM PROTEIN LPTC"/>
    <property type="match status" value="1"/>
</dbReference>
<proteinExistence type="predicted"/>
<dbReference type="Pfam" id="PF06835">
    <property type="entry name" value="LptC"/>
    <property type="match status" value="1"/>
</dbReference>
<organism evidence="6 7">
    <name type="scientific">Dechloromonas denitrificans</name>
    <dbReference type="NCBI Taxonomy" id="281362"/>
    <lineage>
        <taxon>Bacteria</taxon>
        <taxon>Pseudomonadati</taxon>
        <taxon>Pseudomonadota</taxon>
        <taxon>Betaproteobacteria</taxon>
        <taxon>Rhodocyclales</taxon>
        <taxon>Azonexaceae</taxon>
        <taxon>Dechloromonas</taxon>
    </lineage>
</organism>
<keyword evidence="5" id="KW-0472">Membrane</keyword>
<dbReference type="GO" id="GO:0005886">
    <property type="term" value="C:plasma membrane"/>
    <property type="evidence" value="ECO:0007669"/>
    <property type="project" value="InterPro"/>
</dbReference>
<gene>
    <name evidence="6" type="ORF">AT959_09940</name>
</gene>
<evidence type="ECO:0000313" key="7">
    <source>
        <dbReference type="Proteomes" id="UP000070186"/>
    </source>
</evidence>
<evidence type="ECO:0000256" key="1">
    <source>
        <dbReference type="ARBA" id="ARBA00022475"/>
    </source>
</evidence>
<dbReference type="EMBL" id="LODL01000019">
    <property type="protein sequence ID" value="KXB31015.1"/>
    <property type="molecule type" value="Genomic_DNA"/>
</dbReference>
<dbReference type="InterPro" id="IPR010664">
    <property type="entry name" value="LipoPS_assembly_LptC-rel"/>
</dbReference>
<dbReference type="RefSeq" id="WP_066882816.1">
    <property type="nucleotide sequence ID" value="NZ_LODL01000019.1"/>
</dbReference>
<evidence type="ECO:0000256" key="3">
    <source>
        <dbReference type="ARBA" id="ARBA00022692"/>
    </source>
</evidence>
<keyword evidence="4" id="KW-1133">Transmembrane helix</keyword>
<evidence type="ECO:0008006" key="8">
    <source>
        <dbReference type="Google" id="ProtNLM"/>
    </source>
</evidence>
<dbReference type="GO" id="GO:0015221">
    <property type="term" value="F:lipopolysaccharide transmembrane transporter activity"/>
    <property type="evidence" value="ECO:0007669"/>
    <property type="project" value="InterPro"/>
</dbReference>
<name>A0A133XJA5_9RHOO</name>
<dbReference type="GO" id="GO:0017089">
    <property type="term" value="F:glycolipid transfer activity"/>
    <property type="evidence" value="ECO:0007669"/>
    <property type="project" value="TreeGrafter"/>
</dbReference>
<evidence type="ECO:0000256" key="5">
    <source>
        <dbReference type="ARBA" id="ARBA00023136"/>
    </source>
</evidence>
<sequence>MKHWPSQLFPVILLALLAGLSFWLQKAVDLGEQKHDGKLRHDPDAIAENFTVRRFDASGQVKYRLAAPHLVHYPDDDTSILKSPTLISYRHEAPPFTLTAKNAKVTAKGETVYLWEEVSATRAATADRPEMVARMLDLTVQPDAGFAFTNSPVEITQGQSWVKGVGAELDDKTSTLVLQSQVTGLYIRPRTTQ</sequence>
<dbReference type="Proteomes" id="UP000070186">
    <property type="component" value="Unassembled WGS sequence"/>
</dbReference>
<comment type="caution">
    <text evidence="6">The sequence shown here is derived from an EMBL/GenBank/DDBJ whole genome shotgun (WGS) entry which is preliminary data.</text>
</comment>
<keyword evidence="3" id="KW-0812">Transmembrane</keyword>
<dbReference type="InterPro" id="IPR052363">
    <property type="entry name" value="LPS_export_LptC"/>
</dbReference>
<protein>
    <recommendedName>
        <fullName evidence="8">LPS export ABC transporter periplasmic protein LptC</fullName>
    </recommendedName>
</protein>